<name>A0A1J4V411_9BACT</name>
<reference evidence="2 3" key="1">
    <citation type="journal article" date="2016" name="Environ. Microbiol.">
        <title>Genomic resolution of a cold subsurface aquifer community provides metabolic insights for novel microbes adapted to high CO concentrations.</title>
        <authorList>
            <person name="Probst A.J."/>
            <person name="Castelle C.J."/>
            <person name="Singh A."/>
            <person name="Brown C.T."/>
            <person name="Anantharaman K."/>
            <person name="Sharon I."/>
            <person name="Hug L.A."/>
            <person name="Burstein D."/>
            <person name="Emerson J.B."/>
            <person name="Thomas B.C."/>
            <person name="Banfield J.F."/>
        </authorList>
    </citation>
    <scope>NUCLEOTIDE SEQUENCE [LARGE SCALE GENOMIC DNA]</scope>
    <source>
        <strain evidence="2">CG1_02_47_685</strain>
    </source>
</reference>
<proteinExistence type="predicted"/>
<keyword evidence="1" id="KW-0472">Membrane</keyword>
<feature type="transmembrane region" description="Helical" evidence="1">
    <location>
        <begin position="68"/>
        <end position="98"/>
    </location>
</feature>
<protein>
    <submittedName>
        <fullName evidence="2">Uncharacterized protein</fullName>
    </submittedName>
</protein>
<organism evidence="2 3">
    <name type="scientific">Candidatus Nomurabacteria bacterium CG1_02_47_685</name>
    <dbReference type="NCBI Taxonomy" id="1805282"/>
    <lineage>
        <taxon>Bacteria</taxon>
        <taxon>Candidatus Nomuraibacteriota</taxon>
    </lineage>
</organism>
<dbReference type="EMBL" id="MNVO01000054">
    <property type="protein sequence ID" value="OIO31906.1"/>
    <property type="molecule type" value="Genomic_DNA"/>
</dbReference>
<dbReference type="AlphaFoldDB" id="A0A1J4V411"/>
<keyword evidence="1" id="KW-1133">Transmembrane helix</keyword>
<sequence length="130" mass="15078">MIFVTILGQYIVWHYGRAYADIFGVWRNFLWFFYHLFSLPTLTMTLFDRWRRLGEEKKHSGFNPGEYLSTFLVNIIMRCVGFLMKATLIIIGMCAIVVTFFAGIILFCVWTLMPVLISVLFGGGLFLIIS</sequence>
<evidence type="ECO:0000313" key="2">
    <source>
        <dbReference type="EMBL" id="OIO31906.1"/>
    </source>
</evidence>
<feature type="transmembrane region" description="Helical" evidence="1">
    <location>
        <begin position="104"/>
        <end position="129"/>
    </location>
</feature>
<gene>
    <name evidence="2" type="ORF">AUJ44_03575</name>
</gene>
<comment type="caution">
    <text evidence="2">The sequence shown here is derived from an EMBL/GenBank/DDBJ whole genome shotgun (WGS) entry which is preliminary data.</text>
</comment>
<dbReference type="STRING" id="1805282.AUJ44_03575"/>
<accession>A0A1J4V411</accession>
<feature type="transmembrane region" description="Helical" evidence="1">
    <location>
        <begin position="29"/>
        <end position="47"/>
    </location>
</feature>
<keyword evidence="1" id="KW-0812">Transmembrane</keyword>
<evidence type="ECO:0000256" key="1">
    <source>
        <dbReference type="SAM" id="Phobius"/>
    </source>
</evidence>
<dbReference type="Proteomes" id="UP000183206">
    <property type="component" value="Unassembled WGS sequence"/>
</dbReference>
<evidence type="ECO:0000313" key="3">
    <source>
        <dbReference type="Proteomes" id="UP000183206"/>
    </source>
</evidence>